<dbReference type="NCBIfam" id="TIGR00589">
    <property type="entry name" value="ogt"/>
    <property type="match status" value="1"/>
</dbReference>
<evidence type="ECO:0000313" key="15">
    <source>
        <dbReference type="Proteomes" id="UP000184305"/>
    </source>
</evidence>
<comment type="similarity">
    <text evidence="3">Belongs to the MGMT family.</text>
</comment>
<evidence type="ECO:0000313" key="14">
    <source>
        <dbReference type="EMBL" id="SHL22427.1"/>
    </source>
</evidence>
<keyword evidence="5" id="KW-0489">Methyltransferase</keyword>
<dbReference type="InterPro" id="IPR009057">
    <property type="entry name" value="Homeodomain-like_sf"/>
</dbReference>
<dbReference type="Gene3D" id="1.10.10.60">
    <property type="entry name" value="Homeodomain-like"/>
    <property type="match status" value="1"/>
</dbReference>
<evidence type="ECO:0000256" key="12">
    <source>
        <dbReference type="ARBA" id="ARBA00049348"/>
    </source>
</evidence>
<dbReference type="SUPFAM" id="SSF46689">
    <property type="entry name" value="Homeodomain-like"/>
    <property type="match status" value="1"/>
</dbReference>
<dbReference type="Pfam" id="PF12833">
    <property type="entry name" value="HTH_18"/>
    <property type="match status" value="1"/>
</dbReference>
<dbReference type="SUPFAM" id="SSF53155">
    <property type="entry name" value="Methylated DNA-protein cysteine methyltransferase domain"/>
    <property type="match status" value="1"/>
</dbReference>
<dbReference type="PROSITE" id="PS01124">
    <property type="entry name" value="HTH_ARAC_FAMILY_2"/>
    <property type="match status" value="1"/>
</dbReference>
<dbReference type="InterPro" id="IPR036217">
    <property type="entry name" value="MethylDNA_cys_MeTrfase_DNAb"/>
</dbReference>
<evidence type="ECO:0000256" key="4">
    <source>
        <dbReference type="ARBA" id="ARBA00011918"/>
    </source>
</evidence>
<dbReference type="Gene3D" id="3.40.10.10">
    <property type="entry name" value="DNA Methylphosphotriester Repair Domain"/>
    <property type="match status" value="1"/>
</dbReference>
<dbReference type="GO" id="GO:0003908">
    <property type="term" value="F:methylated-DNA-[protein]-cysteine S-methyltransferase activity"/>
    <property type="evidence" value="ECO:0007669"/>
    <property type="project" value="UniProtKB-EC"/>
</dbReference>
<reference evidence="15" key="1">
    <citation type="submission" date="2016-11" db="EMBL/GenBank/DDBJ databases">
        <authorList>
            <person name="Varghese N."/>
            <person name="Submissions S."/>
        </authorList>
    </citation>
    <scope>NUCLEOTIDE SEQUENCE [LARGE SCALE GENOMIC DNA]</scope>
    <source>
        <strain evidence="15">CECT 8089</strain>
    </source>
</reference>
<accession>A0A1M6YW46</accession>
<organism evidence="14 15">
    <name type="scientific">Phytopseudomonas punonensis</name>
    <dbReference type="NCBI Taxonomy" id="1220495"/>
    <lineage>
        <taxon>Bacteria</taxon>
        <taxon>Pseudomonadati</taxon>
        <taxon>Pseudomonadota</taxon>
        <taxon>Gammaproteobacteria</taxon>
        <taxon>Pseudomonadales</taxon>
        <taxon>Pseudomonadaceae</taxon>
        <taxon>Phytopseudomonas</taxon>
    </lineage>
</organism>
<evidence type="ECO:0000256" key="5">
    <source>
        <dbReference type="ARBA" id="ARBA00022603"/>
    </source>
</evidence>
<keyword evidence="11" id="KW-0234">DNA repair</keyword>
<dbReference type="SUPFAM" id="SSF46767">
    <property type="entry name" value="Methylated DNA-protein cysteine methyltransferase, C-terminal domain"/>
    <property type="match status" value="1"/>
</dbReference>
<evidence type="ECO:0000256" key="7">
    <source>
        <dbReference type="ARBA" id="ARBA00022763"/>
    </source>
</evidence>
<keyword evidence="10" id="KW-0804">Transcription</keyword>
<dbReference type="GO" id="GO:0008270">
    <property type="term" value="F:zinc ion binding"/>
    <property type="evidence" value="ECO:0007669"/>
    <property type="project" value="InterPro"/>
</dbReference>
<dbReference type="PANTHER" id="PTHR10815">
    <property type="entry name" value="METHYLATED-DNA--PROTEIN-CYSTEINE METHYLTRANSFERASE"/>
    <property type="match status" value="1"/>
</dbReference>
<proteinExistence type="inferred from homology"/>
<dbReference type="GO" id="GO:0006281">
    <property type="term" value="P:DNA repair"/>
    <property type="evidence" value="ECO:0007669"/>
    <property type="project" value="UniProtKB-KW"/>
</dbReference>
<dbReference type="Gene3D" id="3.30.160.70">
    <property type="entry name" value="Methylated DNA-protein cysteine methyltransferase domain"/>
    <property type="match status" value="1"/>
</dbReference>
<evidence type="ECO:0000256" key="10">
    <source>
        <dbReference type="ARBA" id="ARBA00023163"/>
    </source>
</evidence>
<dbReference type="GO" id="GO:0032259">
    <property type="term" value="P:methylation"/>
    <property type="evidence" value="ECO:0007669"/>
    <property type="project" value="UniProtKB-KW"/>
</dbReference>
<sequence>MSDERQWQAVCERDATQDGQFVFAVRSTGIYCRPSCPARRPLRQHVSFYSEPSLAEAAGYRACNRCSPRGISPAEQLDALVTAACRLLDGDGKPPTLGELAARIGLSPSHLARAFKARTAMTPKAWANTRRRERLEQALPQADSVLDAAMNSGYSNTRALYERAGGVSAASRRKGAIGETLRVAVVPCPLGYLLLASSEKGLCALLFGESQSALEAELRQRFPQATLQADDGSLKDSLSEVIRQMEEPERAANLPLDIRGTAFQQQVWQALRAIPAGETRTYGQLAASLGSHPRAIARACASNPLGLLVPCHRVTAADGSLGGYRWGVARKAALLKAEAENAQPRRMTGQTPHP</sequence>
<dbReference type="STRING" id="1220495.SAMN05216288_1409"/>
<evidence type="ECO:0000256" key="6">
    <source>
        <dbReference type="ARBA" id="ARBA00022679"/>
    </source>
</evidence>
<dbReference type="InterPro" id="IPR004026">
    <property type="entry name" value="Ada_DNA_repair_Zn-bd"/>
</dbReference>
<keyword evidence="7" id="KW-0227">DNA damage</keyword>
<dbReference type="CDD" id="cd06445">
    <property type="entry name" value="ATase"/>
    <property type="match status" value="1"/>
</dbReference>
<keyword evidence="15" id="KW-1185">Reference proteome</keyword>
<comment type="catalytic activity">
    <reaction evidence="1">
        <text>a 4-O-methyl-thymidine in DNA + L-cysteinyl-[protein] = a thymidine in DNA + S-methyl-L-cysteinyl-[protein]</text>
        <dbReference type="Rhea" id="RHEA:53428"/>
        <dbReference type="Rhea" id="RHEA-COMP:10131"/>
        <dbReference type="Rhea" id="RHEA-COMP:10132"/>
        <dbReference type="Rhea" id="RHEA-COMP:13555"/>
        <dbReference type="Rhea" id="RHEA-COMP:13556"/>
        <dbReference type="ChEBI" id="CHEBI:29950"/>
        <dbReference type="ChEBI" id="CHEBI:82612"/>
        <dbReference type="ChEBI" id="CHEBI:137386"/>
        <dbReference type="ChEBI" id="CHEBI:137387"/>
        <dbReference type="EC" id="2.1.1.63"/>
    </reaction>
</comment>
<dbReference type="OrthoDB" id="9802228at2"/>
<dbReference type="Proteomes" id="UP000184305">
    <property type="component" value="Unassembled WGS sequence"/>
</dbReference>
<gene>
    <name evidence="14" type="ORF">SAMN05216288_1409</name>
</gene>
<dbReference type="InterPro" id="IPR014048">
    <property type="entry name" value="MethylDNA_cys_MeTrfase_DNA-bd"/>
</dbReference>
<dbReference type="EC" id="2.1.1.63" evidence="4"/>
<dbReference type="RefSeq" id="WP_073262634.1">
    <property type="nucleotide sequence ID" value="NZ_FRBQ01000001.1"/>
</dbReference>
<keyword evidence="6" id="KW-0808">Transferase</keyword>
<name>A0A1M6YW46_9GAMM</name>
<evidence type="ECO:0000256" key="1">
    <source>
        <dbReference type="ARBA" id="ARBA00001286"/>
    </source>
</evidence>
<evidence type="ECO:0000259" key="13">
    <source>
        <dbReference type="PROSITE" id="PS01124"/>
    </source>
</evidence>
<dbReference type="InterPro" id="IPR008332">
    <property type="entry name" value="MethylG_MeTrfase_N"/>
</dbReference>
<evidence type="ECO:0000256" key="2">
    <source>
        <dbReference type="ARBA" id="ARBA00001947"/>
    </source>
</evidence>
<dbReference type="InterPro" id="IPR036388">
    <property type="entry name" value="WH-like_DNA-bd_sf"/>
</dbReference>
<dbReference type="FunFam" id="1.10.10.10:FF:000214">
    <property type="entry name" value="Methylated-DNA--protein-cysteine methyltransferase"/>
    <property type="match status" value="1"/>
</dbReference>
<dbReference type="Pfam" id="PF01035">
    <property type="entry name" value="DNA_binding_1"/>
    <property type="match status" value="1"/>
</dbReference>
<dbReference type="InterPro" id="IPR018060">
    <property type="entry name" value="HTH_AraC"/>
</dbReference>
<dbReference type="InterPro" id="IPR035451">
    <property type="entry name" value="Ada-like_dom_sf"/>
</dbReference>
<dbReference type="Pfam" id="PF02805">
    <property type="entry name" value="Ada_Zn_binding"/>
    <property type="match status" value="1"/>
</dbReference>
<dbReference type="GO" id="GO:0043565">
    <property type="term" value="F:sequence-specific DNA binding"/>
    <property type="evidence" value="ECO:0007669"/>
    <property type="project" value="InterPro"/>
</dbReference>
<keyword evidence="9" id="KW-0010">Activator</keyword>
<evidence type="ECO:0000256" key="9">
    <source>
        <dbReference type="ARBA" id="ARBA00023159"/>
    </source>
</evidence>
<dbReference type="AlphaFoldDB" id="A0A1M6YW46"/>
<dbReference type="Pfam" id="PF02870">
    <property type="entry name" value="Methyltransf_1N"/>
    <property type="match status" value="1"/>
</dbReference>
<dbReference type="EMBL" id="FRBQ01000001">
    <property type="protein sequence ID" value="SHL22427.1"/>
    <property type="molecule type" value="Genomic_DNA"/>
</dbReference>
<dbReference type="SUPFAM" id="SSF57884">
    <property type="entry name" value="Ada DNA repair protein, N-terminal domain (N-Ada 10)"/>
    <property type="match status" value="1"/>
</dbReference>
<comment type="cofactor">
    <cofactor evidence="2">
        <name>Zn(2+)</name>
        <dbReference type="ChEBI" id="CHEBI:29105"/>
    </cofactor>
</comment>
<dbReference type="PANTHER" id="PTHR10815:SF14">
    <property type="entry name" value="BIFUNCTIONAL TRANSCRIPTIONAL ACTIVATOR_DNA REPAIR ENZYME ADA"/>
    <property type="match status" value="1"/>
</dbReference>
<dbReference type="GO" id="GO:0003700">
    <property type="term" value="F:DNA-binding transcription factor activity"/>
    <property type="evidence" value="ECO:0007669"/>
    <property type="project" value="InterPro"/>
</dbReference>
<keyword evidence="8" id="KW-0805">Transcription regulation</keyword>
<protein>
    <recommendedName>
        <fullName evidence="4">methylated-DNA--[protein]-cysteine S-methyltransferase</fullName>
        <ecNumber evidence="4">2.1.1.63</ecNumber>
    </recommendedName>
</protein>
<dbReference type="Gene3D" id="1.10.10.10">
    <property type="entry name" value="Winged helix-like DNA-binding domain superfamily/Winged helix DNA-binding domain"/>
    <property type="match status" value="1"/>
</dbReference>
<evidence type="ECO:0000256" key="8">
    <source>
        <dbReference type="ARBA" id="ARBA00023015"/>
    </source>
</evidence>
<feature type="domain" description="HTH araC/xylS-type" evidence="13">
    <location>
        <begin position="96"/>
        <end position="157"/>
    </location>
</feature>
<dbReference type="InterPro" id="IPR036631">
    <property type="entry name" value="MGMT_N_sf"/>
</dbReference>
<dbReference type="NCBIfam" id="NF011964">
    <property type="entry name" value="PRK15435.1"/>
    <property type="match status" value="1"/>
</dbReference>
<evidence type="ECO:0000256" key="3">
    <source>
        <dbReference type="ARBA" id="ARBA00008711"/>
    </source>
</evidence>
<dbReference type="SMART" id="SM00342">
    <property type="entry name" value="HTH_ARAC"/>
    <property type="match status" value="1"/>
</dbReference>
<comment type="catalytic activity">
    <reaction evidence="12">
        <text>a 6-O-methyl-2'-deoxyguanosine in DNA + L-cysteinyl-[protein] = S-methyl-L-cysteinyl-[protein] + a 2'-deoxyguanosine in DNA</text>
        <dbReference type="Rhea" id="RHEA:24000"/>
        <dbReference type="Rhea" id="RHEA-COMP:10131"/>
        <dbReference type="Rhea" id="RHEA-COMP:10132"/>
        <dbReference type="Rhea" id="RHEA-COMP:11367"/>
        <dbReference type="Rhea" id="RHEA-COMP:11368"/>
        <dbReference type="ChEBI" id="CHEBI:29950"/>
        <dbReference type="ChEBI" id="CHEBI:82612"/>
        <dbReference type="ChEBI" id="CHEBI:85445"/>
        <dbReference type="ChEBI" id="CHEBI:85448"/>
        <dbReference type="EC" id="2.1.1.63"/>
    </reaction>
</comment>
<evidence type="ECO:0000256" key="11">
    <source>
        <dbReference type="ARBA" id="ARBA00023204"/>
    </source>
</evidence>